<evidence type="ECO:0000256" key="3">
    <source>
        <dbReference type="ARBA" id="ARBA00022723"/>
    </source>
</evidence>
<evidence type="ECO:0000256" key="8">
    <source>
        <dbReference type="ARBA" id="ARBA00069213"/>
    </source>
</evidence>
<evidence type="ECO:0000256" key="1">
    <source>
        <dbReference type="ARBA" id="ARBA00001965"/>
    </source>
</evidence>
<name>A0A5K7YM85_9BACT</name>
<keyword evidence="4" id="KW-0249">Electron transport</keyword>
<dbReference type="InterPro" id="IPR024934">
    <property type="entry name" value="Rubredoxin-like_dom"/>
</dbReference>
<dbReference type="Proteomes" id="UP000427906">
    <property type="component" value="Chromosome"/>
</dbReference>
<keyword evidence="12" id="KW-1185">Reference proteome</keyword>
<dbReference type="PROSITE" id="PS50903">
    <property type="entry name" value="RUBREDOXIN_LIKE"/>
    <property type="match status" value="1"/>
</dbReference>
<comment type="subunit">
    <text evidence="7">Homodimer. Possesses two rubredoxin-like centers and two non-sulfur oxo-bridged di-iron centers per dimer.</text>
</comment>
<dbReference type="FunFam" id="2.20.28.10:FF:000018">
    <property type="entry name" value="Rubrerythrin"/>
    <property type="match status" value="1"/>
</dbReference>
<keyword evidence="2" id="KW-0813">Transport</keyword>
<dbReference type="PROSITE" id="PS50905">
    <property type="entry name" value="FERRITIN_LIKE"/>
    <property type="match status" value="1"/>
</dbReference>
<dbReference type="InterPro" id="IPR009040">
    <property type="entry name" value="Ferritin-like_diiron"/>
</dbReference>
<evidence type="ECO:0000256" key="7">
    <source>
        <dbReference type="ARBA" id="ARBA00063441"/>
    </source>
</evidence>
<proteinExistence type="predicted"/>
<dbReference type="InterPro" id="IPR003251">
    <property type="entry name" value="Rr_diiron-bd_dom"/>
</dbReference>
<dbReference type="Gene3D" id="1.20.1260.10">
    <property type="match status" value="1"/>
</dbReference>
<gene>
    <name evidence="11" type="ORF">DSCA_47820</name>
</gene>
<dbReference type="AlphaFoldDB" id="A0A5K7YM85"/>
<sequence length="191" mass="21852">MGTFRESRTAKNLLISYAFESQATTRYTFFADQAKRDGYIQVASIFKETADQECEHALRFFKFFNGGELEVTASFLTGVVRATRDNLMAAADLEKYVHSELYAGFARIGRKEGFNRAAEVWDAISVAEVQHEKTFRALAHNVETDRAFSRETGKVWRCMNCGYIHEGRRAPEKCPACVRPSNYFELFAPNW</sequence>
<dbReference type="GO" id="GO:0005506">
    <property type="term" value="F:iron ion binding"/>
    <property type="evidence" value="ECO:0007669"/>
    <property type="project" value="InterPro"/>
</dbReference>
<evidence type="ECO:0000259" key="9">
    <source>
        <dbReference type="PROSITE" id="PS50903"/>
    </source>
</evidence>
<evidence type="ECO:0000256" key="2">
    <source>
        <dbReference type="ARBA" id="ARBA00022448"/>
    </source>
</evidence>
<feature type="domain" description="Rubredoxin-like" evidence="9">
    <location>
        <begin position="153"/>
        <end position="187"/>
    </location>
</feature>
<dbReference type="SUPFAM" id="SSF57802">
    <property type="entry name" value="Rubredoxin-like"/>
    <property type="match status" value="1"/>
</dbReference>
<evidence type="ECO:0000313" key="12">
    <source>
        <dbReference type="Proteomes" id="UP000427906"/>
    </source>
</evidence>
<evidence type="ECO:0000259" key="10">
    <source>
        <dbReference type="PROSITE" id="PS50905"/>
    </source>
</evidence>
<protein>
    <recommendedName>
        <fullName evidence="8">Rubrerythrin</fullName>
    </recommendedName>
</protein>
<dbReference type="PANTHER" id="PTHR43865">
    <property type="entry name" value="RUBRERYTHRIN-RELATED"/>
    <property type="match status" value="1"/>
</dbReference>
<dbReference type="NCBIfam" id="NF045767">
    <property type="entry name" value="RuberyRbr"/>
    <property type="match status" value="1"/>
</dbReference>
<dbReference type="InterPro" id="IPR052364">
    <property type="entry name" value="Rubrerythrin"/>
</dbReference>
<dbReference type="InterPro" id="IPR048574">
    <property type="entry name" value="RUBY_RBDX"/>
</dbReference>
<dbReference type="OrthoDB" id="9799749at2"/>
<dbReference type="SUPFAM" id="SSF47240">
    <property type="entry name" value="Ferritin-like"/>
    <property type="match status" value="1"/>
</dbReference>
<dbReference type="EMBL" id="AP021874">
    <property type="protein sequence ID" value="BBO70852.1"/>
    <property type="molecule type" value="Genomic_DNA"/>
</dbReference>
<comment type="function">
    <text evidence="6">May provide oxidative stress protection via catalytic reduction of intracellular hydrogen peroxide.</text>
</comment>
<keyword evidence="3" id="KW-0479">Metal-binding</keyword>
<dbReference type="RefSeq" id="WP_155318765.1">
    <property type="nucleotide sequence ID" value="NZ_AP021874.1"/>
</dbReference>
<dbReference type="CDD" id="cd00729">
    <property type="entry name" value="rubredoxin_SM"/>
    <property type="match status" value="1"/>
</dbReference>
<keyword evidence="5" id="KW-0408">Iron</keyword>
<comment type="cofactor">
    <cofactor evidence="1">
        <name>Fe(3+)</name>
        <dbReference type="ChEBI" id="CHEBI:29034"/>
    </cofactor>
</comment>
<evidence type="ECO:0000256" key="5">
    <source>
        <dbReference type="ARBA" id="ARBA00023004"/>
    </source>
</evidence>
<dbReference type="InterPro" id="IPR009078">
    <property type="entry name" value="Ferritin-like_SF"/>
</dbReference>
<dbReference type="InterPro" id="IPR012347">
    <property type="entry name" value="Ferritin-like"/>
</dbReference>
<accession>A0A5K7YM85</accession>
<dbReference type="PANTHER" id="PTHR43865:SF1">
    <property type="entry name" value="RUBRERYTHRIN-RELATED"/>
    <property type="match status" value="1"/>
</dbReference>
<dbReference type="GO" id="GO:0016491">
    <property type="term" value="F:oxidoreductase activity"/>
    <property type="evidence" value="ECO:0007669"/>
    <property type="project" value="InterPro"/>
</dbReference>
<evidence type="ECO:0000256" key="6">
    <source>
        <dbReference type="ARBA" id="ARBA00055868"/>
    </source>
</evidence>
<dbReference type="CDD" id="cd01041">
    <property type="entry name" value="Rubrerythrin"/>
    <property type="match status" value="1"/>
</dbReference>
<dbReference type="Gene3D" id="2.20.28.10">
    <property type="match status" value="1"/>
</dbReference>
<evidence type="ECO:0000313" key="11">
    <source>
        <dbReference type="EMBL" id="BBO70852.1"/>
    </source>
</evidence>
<dbReference type="Pfam" id="PF21349">
    <property type="entry name" value="RUBY_RBDX"/>
    <property type="match status" value="1"/>
</dbReference>
<feature type="domain" description="Ferritin-like diiron" evidence="10">
    <location>
        <begin position="3"/>
        <end position="146"/>
    </location>
</feature>
<organism evidence="11 12">
    <name type="scientific">Desulfosarcina alkanivorans</name>
    <dbReference type="NCBI Taxonomy" id="571177"/>
    <lineage>
        <taxon>Bacteria</taxon>
        <taxon>Pseudomonadati</taxon>
        <taxon>Thermodesulfobacteriota</taxon>
        <taxon>Desulfobacteria</taxon>
        <taxon>Desulfobacterales</taxon>
        <taxon>Desulfosarcinaceae</taxon>
        <taxon>Desulfosarcina</taxon>
    </lineage>
</organism>
<reference evidence="11 12" key="1">
    <citation type="submission" date="2019-11" db="EMBL/GenBank/DDBJ databases">
        <title>Comparative genomics of hydrocarbon-degrading Desulfosarcina strains.</title>
        <authorList>
            <person name="Watanabe M."/>
            <person name="Kojima H."/>
            <person name="Fukui M."/>
        </authorList>
    </citation>
    <scope>NUCLEOTIDE SEQUENCE [LARGE SCALE GENOMIC DNA]</scope>
    <source>
        <strain evidence="11 12">PL12</strain>
    </source>
</reference>
<dbReference type="Pfam" id="PF02915">
    <property type="entry name" value="Rubrerythrin"/>
    <property type="match status" value="1"/>
</dbReference>
<dbReference type="KEGG" id="dalk:DSCA_47820"/>
<evidence type="ECO:0000256" key="4">
    <source>
        <dbReference type="ARBA" id="ARBA00022982"/>
    </source>
</evidence>